<dbReference type="InterPro" id="IPR017937">
    <property type="entry name" value="Thioredoxin_CS"/>
</dbReference>
<evidence type="ECO:0000256" key="2">
    <source>
        <dbReference type="ARBA" id="ARBA00022448"/>
    </source>
</evidence>
<dbReference type="CDD" id="cd02947">
    <property type="entry name" value="TRX_family"/>
    <property type="match status" value="1"/>
</dbReference>
<evidence type="ECO:0000256" key="9">
    <source>
        <dbReference type="PIRSR" id="PIRSR000077-4"/>
    </source>
</evidence>
<dbReference type="OrthoDB" id="9790390at2"/>
<dbReference type="PRINTS" id="PR00421">
    <property type="entry name" value="THIOREDOXIN"/>
</dbReference>
<evidence type="ECO:0000256" key="7">
    <source>
        <dbReference type="PIRNR" id="PIRNR000077"/>
    </source>
</evidence>
<feature type="site" description="Contributes to redox potential value" evidence="8">
    <location>
        <position position="37"/>
    </location>
</feature>
<dbReference type="Proteomes" id="UP000199233">
    <property type="component" value="Unassembled WGS sequence"/>
</dbReference>
<feature type="site" description="Deprotonates C-terminal active site Cys" evidence="8">
    <location>
        <position position="29"/>
    </location>
</feature>
<dbReference type="GO" id="GO:0015035">
    <property type="term" value="F:protein-disulfide reductase activity"/>
    <property type="evidence" value="ECO:0007669"/>
    <property type="project" value="UniProtKB-UniRule"/>
</dbReference>
<dbReference type="InterPro" id="IPR005746">
    <property type="entry name" value="Thioredoxin"/>
</dbReference>
<dbReference type="NCBIfam" id="TIGR01068">
    <property type="entry name" value="thioredoxin"/>
    <property type="match status" value="1"/>
</dbReference>
<dbReference type="PIRSF" id="PIRSF000077">
    <property type="entry name" value="Thioredoxin"/>
    <property type="match status" value="1"/>
</dbReference>
<comment type="similarity">
    <text evidence="1 7">Belongs to the thioredoxin family.</text>
</comment>
<keyword evidence="3" id="KW-0249">Electron transport</keyword>
<keyword evidence="2" id="KW-0813">Transport</keyword>
<keyword evidence="12" id="KW-1185">Reference proteome</keyword>
<dbReference type="RefSeq" id="WP_093282065.1">
    <property type="nucleotide sequence ID" value="NZ_FOFS01000002.1"/>
</dbReference>
<dbReference type="PANTHER" id="PTHR45663">
    <property type="entry name" value="GEO12009P1"/>
    <property type="match status" value="1"/>
</dbReference>
<evidence type="ECO:0000256" key="6">
    <source>
        <dbReference type="NCBIfam" id="TIGR01068"/>
    </source>
</evidence>
<feature type="site" description="Contributes to redox potential value" evidence="8">
    <location>
        <position position="36"/>
    </location>
</feature>
<feature type="domain" description="Thioredoxin" evidence="10">
    <location>
        <begin position="1"/>
        <end position="111"/>
    </location>
</feature>
<protein>
    <recommendedName>
        <fullName evidence="6 7">Thioredoxin</fullName>
    </recommendedName>
</protein>
<evidence type="ECO:0000256" key="3">
    <source>
        <dbReference type="ARBA" id="ARBA00022982"/>
    </source>
</evidence>
<proteinExistence type="inferred from homology"/>
<organism evidence="11 12">
    <name type="scientific">Solimonas aquatica</name>
    <dbReference type="NCBI Taxonomy" id="489703"/>
    <lineage>
        <taxon>Bacteria</taxon>
        <taxon>Pseudomonadati</taxon>
        <taxon>Pseudomonadota</taxon>
        <taxon>Gammaproteobacteria</taxon>
        <taxon>Nevskiales</taxon>
        <taxon>Nevskiaceae</taxon>
        <taxon>Solimonas</taxon>
    </lineage>
</organism>
<dbReference type="FunFam" id="3.40.30.10:FF:000001">
    <property type="entry name" value="Thioredoxin"/>
    <property type="match status" value="1"/>
</dbReference>
<name>A0A1H9BNC4_9GAMM</name>
<dbReference type="Pfam" id="PF00085">
    <property type="entry name" value="Thioredoxin"/>
    <property type="match status" value="1"/>
</dbReference>
<evidence type="ECO:0000313" key="12">
    <source>
        <dbReference type="Proteomes" id="UP000199233"/>
    </source>
</evidence>
<accession>A0A1H9BNC4</accession>
<keyword evidence="4 9" id="KW-1015">Disulfide bond</keyword>
<dbReference type="STRING" id="489703.SAMN04488038_102158"/>
<feature type="disulfide bond" description="Redox-active" evidence="9">
    <location>
        <begin position="35"/>
        <end position="38"/>
    </location>
</feature>
<evidence type="ECO:0000313" key="11">
    <source>
        <dbReference type="EMBL" id="SEP90379.1"/>
    </source>
</evidence>
<evidence type="ECO:0000256" key="8">
    <source>
        <dbReference type="PIRSR" id="PIRSR000077-1"/>
    </source>
</evidence>
<evidence type="ECO:0000256" key="4">
    <source>
        <dbReference type="ARBA" id="ARBA00023157"/>
    </source>
</evidence>
<evidence type="ECO:0000256" key="5">
    <source>
        <dbReference type="ARBA" id="ARBA00023284"/>
    </source>
</evidence>
<dbReference type="SUPFAM" id="SSF52833">
    <property type="entry name" value="Thioredoxin-like"/>
    <property type="match status" value="1"/>
</dbReference>
<feature type="active site" description="Nucleophile" evidence="8">
    <location>
        <position position="38"/>
    </location>
</feature>
<sequence length="114" mass="12054">MSQLITAVSDQDFAQQVRTASNSQPVLVDFWAEWCGPCRMVAPVLEQLAAEQGGRLKIVKLNVDDNPQTAAAYGVRSIPTLILFKDGAPAASHVGAAPKARLAAFVTPHLAVSA</sequence>
<dbReference type="EMBL" id="FOFS01000002">
    <property type="protein sequence ID" value="SEP90379.1"/>
    <property type="molecule type" value="Genomic_DNA"/>
</dbReference>
<dbReference type="GO" id="GO:0045454">
    <property type="term" value="P:cell redox homeostasis"/>
    <property type="evidence" value="ECO:0007669"/>
    <property type="project" value="TreeGrafter"/>
</dbReference>
<dbReference type="AlphaFoldDB" id="A0A1H9BNC4"/>
<dbReference type="PANTHER" id="PTHR45663:SF11">
    <property type="entry name" value="GEO12009P1"/>
    <property type="match status" value="1"/>
</dbReference>
<evidence type="ECO:0000259" key="10">
    <source>
        <dbReference type="PROSITE" id="PS51352"/>
    </source>
</evidence>
<evidence type="ECO:0000256" key="1">
    <source>
        <dbReference type="ARBA" id="ARBA00008987"/>
    </source>
</evidence>
<dbReference type="Gene3D" id="3.40.30.10">
    <property type="entry name" value="Glutaredoxin"/>
    <property type="match status" value="1"/>
</dbReference>
<feature type="active site" description="Nucleophile" evidence="8">
    <location>
        <position position="35"/>
    </location>
</feature>
<dbReference type="PROSITE" id="PS00194">
    <property type="entry name" value="THIOREDOXIN_1"/>
    <property type="match status" value="1"/>
</dbReference>
<reference evidence="11 12" key="1">
    <citation type="submission" date="2016-10" db="EMBL/GenBank/DDBJ databases">
        <authorList>
            <person name="de Groot N.N."/>
        </authorList>
    </citation>
    <scope>NUCLEOTIDE SEQUENCE [LARGE SCALE GENOMIC DNA]</scope>
    <source>
        <strain evidence="11 12">DSM 25927</strain>
    </source>
</reference>
<keyword evidence="5 9" id="KW-0676">Redox-active center</keyword>
<dbReference type="InterPro" id="IPR036249">
    <property type="entry name" value="Thioredoxin-like_sf"/>
</dbReference>
<dbReference type="PROSITE" id="PS51352">
    <property type="entry name" value="THIOREDOXIN_2"/>
    <property type="match status" value="1"/>
</dbReference>
<dbReference type="GO" id="GO:0005829">
    <property type="term" value="C:cytosol"/>
    <property type="evidence" value="ECO:0007669"/>
    <property type="project" value="TreeGrafter"/>
</dbReference>
<dbReference type="InterPro" id="IPR013766">
    <property type="entry name" value="Thioredoxin_domain"/>
</dbReference>
<gene>
    <name evidence="11" type="ORF">SAMN04488038_102158</name>
</gene>